<dbReference type="PRINTS" id="PR00109">
    <property type="entry name" value="TYRKINASE"/>
</dbReference>
<reference evidence="3" key="1">
    <citation type="submission" date="2022-11" db="UniProtKB">
        <authorList>
            <consortium name="WormBaseParasite"/>
        </authorList>
    </citation>
    <scope>IDENTIFICATION</scope>
</reference>
<sequence>MPKKLPVKWMSLEAILNKQFSEKSDVWSFGVMMYEVFSFGQMPYKNVALNDMLEFLNSGERLACPEAANEEIYGVMLQCWKENPEERLNFEKVVNKLRSFLNTSTEAYGYLETKEDN</sequence>
<dbReference type="GO" id="GO:0007169">
    <property type="term" value="P:cell surface receptor protein tyrosine kinase signaling pathway"/>
    <property type="evidence" value="ECO:0007669"/>
    <property type="project" value="TreeGrafter"/>
</dbReference>
<dbReference type="GO" id="GO:0043235">
    <property type="term" value="C:receptor complex"/>
    <property type="evidence" value="ECO:0007669"/>
    <property type="project" value="TreeGrafter"/>
</dbReference>
<dbReference type="PANTHER" id="PTHR24416:SF600">
    <property type="entry name" value="PDGF- AND VEGF-RECEPTOR RELATED, ISOFORM J"/>
    <property type="match status" value="1"/>
</dbReference>
<protein>
    <submittedName>
        <fullName evidence="3">Protein kinase domain-containing protein</fullName>
    </submittedName>
</protein>
<dbReference type="PROSITE" id="PS50011">
    <property type="entry name" value="PROTEIN_KINASE_DOM"/>
    <property type="match status" value="1"/>
</dbReference>
<accession>A0A914CJI0</accession>
<dbReference type="AlphaFoldDB" id="A0A914CJI0"/>
<dbReference type="InterPro" id="IPR011009">
    <property type="entry name" value="Kinase-like_dom_sf"/>
</dbReference>
<dbReference type="Gene3D" id="1.10.510.10">
    <property type="entry name" value="Transferase(Phosphotransferase) domain 1"/>
    <property type="match status" value="1"/>
</dbReference>
<dbReference type="GO" id="GO:0005886">
    <property type="term" value="C:plasma membrane"/>
    <property type="evidence" value="ECO:0007669"/>
    <property type="project" value="TreeGrafter"/>
</dbReference>
<dbReference type="GO" id="GO:0005524">
    <property type="term" value="F:ATP binding"/>
    <property type="evidence" value="ECO:0007669"/>
    <property type="project" value="InterPro"/>
</dbReference>
<evidence type="ECO:0000259" key="1">
    <source>
        <dbReference type="PROSITE" id="PS50011"/>
    </source>
</evidence>
<dbReference type="Pfam" id="PF07714">
    <property type="entry name" value="PK_Tyr_Ser-Thr"/>
    <property type="match status" value="1"/>
</dbReference>
<dbReference type="Proteomes" id="UP000887540">
    <property type="component" value="Unplaced"/>
</dbReference>
<dbReference type="GO" id="GO:0004714">
    <property type="term" value="F:transmembrane receptor protein tyrosine kinase activity"/>
    <property type="evidence" value="ECO:0007669"/>
    <property type="project" value="TreeGrafter"/>
</dbReference>
<proteinExistence type="predicted"/>
<dbReference type="InterPro" id="IPR020635">
    <property type="entry name" value="Tyr_kinase_cat_dom"/>
</dbReference>
<dbReference type="SMART" id="SM00219">
    <property type="entry name" value="TyrKc"/>
    <property type="match status" value="1"/>
</dbReference>
<organism evidence="2 3">
    <name type="scientific">Acrobeloides nanus</name>
    <dbReference type="NCBI Taxonomy" id="290746"/>
    <lineage>
        <taxon>Eukaryota</taxon>
        <taxon>Metazoa</taxon>
        <taxon>Ecdysozoa</taxon>
        <taxon>Nematoda</taxon>
        <taxon>Chromadorea</taxon>
        <taxon>Rhabditida</taxon>
        <taxon>Tylenchina</taxon>
        <taxon>Cephalobomorpha</taxon>
        <taxon>Cephaloboidea</taxon>
        <taxon>Cephalobidae</taxon>
        <taxon>Acrobeloides</taxon>
    </lineage>
</organism>
<feature type="domain" description="Protein kinase" evidence="1">
    <location>
        <begin position="1"/>
        <end position="101"/>
    </location>
</feature>
<dbReference type="InterPro" id="IPR050122">
    <property type="entry name" value="RTK"/>
</dbReference>
<dbReference type="SUPFAM" id="SSF56112">
    <property type="entry name" value="Protein kinase-like (PK-like)"/>
    <property type="match status" value="1"/>
</dbReference>
<dbReference type="FunFam" id="1.10.510.10:FF:000986">
    <property type="entry name" value="Protein tyrosine kinase 2aa"/>
    <property type="match status" value="1"/>
</dbReference>
<name>A0A914CJI0_9BILA</name>
<dbReference type="InterPro" id="IPR000719">
    <property type="entry name" value="Prot_kinase_dom"/>
</dbReference>
<keyword evidence="2" id="KW-1185">Reference proteome</keyword>
<dbReference type="WBParaSite" id="ACRNAN_scaffold1109.g13605.t1">
    <property type="protein sequence ID" value="ACRNAN_scaffold1109.g13605.t1"/>
    <property type="gene ID" value="ACRNAN_scaffold1109.g13605"/>
</dbReference>
<dbReference type="PANTHER" id="PTHR24416">
    <property type="entry name" value="TYROSINE-PROTEIN KINASE RECEPTOR"/>
    <property type="match status" value="1"/>
</dbReference>
<dbReference type="InterPro" id="IPR001245">
    <property type="entry name" value="Ser-Thr/Tyr_kinase_cat_dom"/>
</dbReference>
<evidence type="ECO:0000313" key="2">
    <source>
        <dbReference type="Proteomes" id="UP000887540"/>
    </source>
</evidence>
<evidence type="ECO:0000313" key="3">
    <source>
        <dbReference type="WBParaSite" id="ACRNAN_scaffold1109.g13605.t1"/>
    </source>
</evidence>